<dbReference type="SUPFAM" id="SSF56784">
    <property type="entry name" value="HAD-like"/>
    <property type="match status" value="1"/>
</dbReference>
<dbReference type="InterPro" id="IPR010021">
    <property type="entry name" value="PGPP1/Gep4"/>
</dbReference>
<proteinExistence type="predicted"/>
<reference evidence="1 2" key="1">
    <citation type="submission" date="2016-08" db="EMBL/GenBank/DDBJ databases">
        <title>Draft genome sequence of allopolyploid Zygosaccharomyces rouxii.</title>
        <authorList>
            <person name="Watanabe J."/>
            <person name="Uehara K."/>
            <person name="Mogi Y."/>
            <person name="Tsukioka Y."/>
        </authorList>
    </citation>
    <scope>NUCLEOTIDE SEQUENCE [LARGE SCALE GENOMIC DNA]</scope>
    <source>
        <strain evidence="1 2">NBRC 110957</strain>
    </source>
</reference>
<dbReference type="GO" id="GO:0005759">
    <property type="term" value="C:mitochondrial matrix"/>
    <property type="evidence" value="ECO:0007669"/>
    <property type="project" value="EnsemblFungi"/>
</dbReference>
<dbReference type="InterPro" id="IPR027706">
    <property type="entry name" value="PGP_Pase"/>
</dbReference>
<gene>
    <name evidence="1" type="ORF">ZYGR_0A02860</name>
</gene>
<dbReference type="NCBIfam" id="TIGR01668">
    <property type="entry name" value="YqeG_hyp_ppase"/>
    <property type="match status" value="1"/>
</dbReference>
<dbReference type="Pfam" id="PF09419">
    <property type="entry name" value="PGP_phosphatase"/>
    <property type="match status" value="1"/>
</dbReference>
<dbReference type="OMA" id="MLMANMM"/>
<dbReference type="EMBL" id="BDGX01000001">
    <property type="protein sequence ID" value="GAV46692.1"/>
    <property type="molecule type" value="Genomic_DNA"/>
</dbReference>
<dbReference type="FunFam" id="3.40.50.1000:FF:000165">
    <property type="entry name" value="HAD superfamily phosphatase"/>
    <property type="match status" value="1"/>
</dbReference>
<dbReference type="GO" id="GO:0031314">
    <property type="term" value="C:extrinsic component of mitochondrial inner membrane"/>
    <property type="evidence" value="ECO:0007669"/>
    <property type="project" value="EnsemblFungi"/>
</dbReference>
<dbReference type="InterPro" id="IPR023214">
    <property type="entry name" value="HAD_sf"/>
</dbReference>
<name>A0A1Q2ZT71_ZYGRO</name>
<dbReference type="Gene3D" id="3.40.50.1000">
    <property type="entry name" value="HAD superfamily/HAD-like"/>
    <property type="match status" value="1"/>
</dbReference>
<dbReference type="GO" id="GO:0032049">
    <property type="term" value="P:cardiolipin biosynthetic process"/>
    <property type="evidence" value="ECO:0007669"/>
    <property type="project" value="EnsemblFungi"/>
</dbReference>
<evidence type="ECO:0008006" key="3">
    <source>
        <dbReference type="Google" id="ProtNLM"/>
    </source>
</evidence>
<dbReference type="OrthoDB" id="198652at2759"/>
<protein>
    <recommendedName>
        <fullName evidence="3">Phosphatidylglycerophosphatase GEP4, mitochondrial</fullName>
    </recommendedName>
</protein>
<dbReference type="InterPro" id="IPR036412">
    <property type="entry name" value="HAD-like_sf"/>
</dbReference>
<dbReference type="eggNOG" id="KOG2961">
    <property type="taxonomic scope" value="Eukaryota"/>
</dbReference>
<evidence type="ECO:0000313" key="2">
    <source>
        <dbReference type="Proteomes" id="UP000187013"/>
    </source>
</evidence>
<dbReference type="Proteomes" id="UP000187013">
    <property type="component" value="Unassembled WGS sequence"/>
</dbReference>
<sequence>MNISGTLNAFRVVYNPRICMPQLAVPTFNDLPIPINPNIKAVVLDKDNCFAYPRENQVWHAYSDKWLDLKKKYPGAALLVVSNTAGSNDDRDYREAQLLEKDLGTCVLRHSVKKPGCGQEVMKHFYENKIVESPDQVAVVGDRLFTDVMMANLMGSYSVWIRDGVKISSNPIVKFEKALYSMFKPS</sequence>
<evidence type="ECO:0000313" key="1">
    <source>
        <dbReference type="EMBL" id="GAV46692.1"/>
    </source>
</evidence>
<organism evidence="1 2">
    <name type="scientific">Zygosaccharomyces rouxii</name>
    <dbReference type="NCBI Taxonomy" id="4956"/>
    <lineage>
        <taxon>Eukaryota</taxon>
        <taxon>Fungi</taxon>
        <taxon>Dikarya</taxon>
        <taxon>Ascomycota</taxon>
        <taxon>Saccharomycotina</taxon>
        <taxon>Saccharomycetes</taxon>
        <taxon>Saccharomycetales</taxon>
        <taxon>Saccharomycetaceae</taxon>
        <taxon>Zygosaccharomyces</taxon>
    </lineage>
</organism>
<dbReference type="AlphaFoldDB" id="A0A1Q2ZT71"/>
<accession>A0A1Q2ZT71</accession>
<comment type="caution">
    <text evidence="1">The sequence shown here is derived from an EMBL/GenBank/DDBJ whole genome shotgun (WGS) entry which is preliminary data.</text>
</comment>
<dbReference type="GO" id="GO:0008962">
    <property type="term" value="F:phosphatidylglycerophosphatase activity"/>
    <property type="evidence" value="ECO:0007669"/>
    <property type="project" value="EnsemblFungi"/>
</dbReference>